<accession>A0A7X0M6Z1</accession>
<keyword evidence="6 7" id="KW-0503">Monooxygenase</keyword>
<comment type="caution">
    <text evidence="8">The sequence shown here is derived from an EMBL/GenBank/DDBJ whole genome shotgun (WGS) entry which is preliminary data.</text>
</comment>
<dbReference type="PRINTS" id="PR00359">
    <property type="entry name" value="BP450"/>
</dbReference>
<evidence type="ECO:0000256" key="3">
    <source>
        <dbReference type="ARBA" id="ARBA00022723"/>
    </source>
</evidence>
<protein>
    <recommendedName>
        <fullName evidence="10">Cytochrome P450</fullName>
    </recommendedName>
</protein>
<dbReference type="InterPro" id="IPR036396">
    <property type="entry name" value="Cyt_P450_sf"/>
</dbReference>
<dbReference type="SUPFAM" id="SSF48264">
    <property type="entry name" value="Cytochrome P450"/>
    <property type="match status" value="1"/>
</dbReference>
<evidence type="ECO:0000256" key="7">
    <source>
        <dbReference type="RuleBase" id="RU000461"/>
    </source>
</evidence>
<dbReference type="PROSITE" id="PS00086">
    <property type="entry name" value="CYTOCHROME_P450"/>
    <property type="match status" value="1"/>
</dbReference>
<evidence type="ECO:0000256" key="2">
    <source>
        <dbReference type="ARBA" id="ARBA00022617"/>
    </source>
</evidence>
<dbReference type="GO" id="GO:0020037">
    <property type="term" value="F:heme binding"/>
    <property type="evidence" value="ECO:0007669"/>
    <property type="project" value="InterPro"/>
</dbReference>
<evidence type="ECO:0000313" key="9">
    <source>
        <dbReference type="Proteomes" id="UP000555564"/>
    </source>
</evidence>
<dbReference type="GO" id="GO:0016705">
    <property type="term" value="F:oxidoreductase activity, acting on paired donors, with incorporation or reduction of molecular oxygen"/>
    <property type="evidence" value="ECO:0007669"/>
    <property type="project" value="InterPro"/>
</dbReference>
<organism evidence="8 9">
    <name type="scientific">Sphaerisporangium rubeum</name>
    <dbReference type="NCBI Taxonomy" id="321317"/>
    <lineage>
        <taxon>Bacteria</taxon>
        <taxon>Bacillati</taxon>
        <taxon>Actinomycetota</taxon>
        <taxon>Actinomycetes</taxon>
        <taxon>Streptosporangiales</taxon>
        <taxon>Streptosporangiaceae</taxon>
        <taxon>Sphaerisporangium</taxon>
    </lineage>
</organism>
<dbReference type="Pfam" id="PF00067">
    <property type="entry name" value="p450"/>
    <property type="match status" value="1"/>
</dbReference>
<dbReference type="FunFam" id="1.10.630.10:FF:000018">
    <property type="entry name" value="Cytochrome P450 monooxygenase"/>
    <property type="match status" value="1"/>
</dbReference>
<comment type="similarity">
    <text evidence="1 7">Belongs to the cytochrome P450 family.</text>
</comment>
<name>A0A7X0M6Z1_9ACTN</name>
<evidence type="ECO:0000256" key="1">
    <source>
        <dbReference type="ARBA" id="ARBA00010617"/>
    </source>
</evidence>
<keyword evidence="4 7" id="KW-0560">Oxidoreductase</keyword>
<dbReference type="PANTHER" id="PTHR46696:SF6">
    <property type="entry name" value="P450, PUTATIVE (EUROFUNG)-RELATED"/>
    <property type="match status" value="1"/>
</dbReference>
<dbReference type="EMBL" id="JACHIU010000001">
    <property type="protein sequence ID" value="MBB6473762.1"/>
    <property type="molecule type" value="Genomic_DNA"/>
</dbReference>
<reference evidence="8 9" key="1">
    <citation type="submission" date="2020-08" db="EMBL/GenBank/DDBJ databases">
        <title>Sequencing the genomes of 1000 actinobacteria strains.</title>
        <authorList>
            <person name="Klenk H.-P."/>
        </authorList>
    </citation>
    <scope>NUCLEOTIDE SEQUENCE [LARGE SCALE GENOMIC DNA]</scope>
    <source>
        <strain evidence="8 9">DSM 44936</strain>
    </source>
</reference>
<dbReference type="Proteomes" id="UP000555564">
    <property type="component" value="Unassembled WGS sequence"/>
</dbReference>
<keyword evidence="9" id="KW-1185">Reference proteome</keyword>
<dbReference type="AlphaFoldDB" id="A0A7X0M6Z1"/>
<dbReference type="InterPro" id="IPR017972">
    <property type="entry name" value="Cyt_P450_CS"/>
</dbReference>
<dbReference type="Gene3D" id="1.10.630.10">
    <property type="entry name" value="Cytochrome P450"/>
    <property type="match status" value="1"/>
</dbReference>
<dbReference type="PRINTS" id="PR00385">
    <property type="entry name" value="P450"/>
</dbReference>
<dbReference type="GO" id="GO:0004497">
    <property type="term" value="F:monooxygenase activity"/>
    <property type="evidence" value="ECO:0007669"/>
    <property type="project" value="UniProtKB-KW"/>
</dbReference>
<keyword evidence="3 7" id="KW-0479">Metal-binding</keyword>
<evidence type="ECO:0000256" key="5">
    <source>
        <dbReference type="ARBA" id="ARBA00023004"/>
    </source>
</evidence>
<dbReference type="InterPro" id="IPR001128">
    <property type="entry name" value="Cyt_P450"/>
</dbReference>
<proteinExistence type="inferred from homology"/>
<evidence type="ECO:0000313" key="8">
    <source>
        <dbReference type="EMBL" id="MBB6473762.1"/>
    </source>
</evidence>
<evidence type="ECO:0000256" key="6">
    <source>
        <dbReference type="ARBA" id="ARBA00023033"/>
    </source>
</evidence>
<keyword evidence="5 7" id="KW-0408">Iron</keyword>
<dbReference type="InterPro" id="IPR002397">
    <property type="entry name" value="Cyt_P450_B"/>
</dbReference>
<dbReference type="GO" id="GO:0005506">
    <property type="term" value="F:iron ion binding"/>
    <property type="evidence" value="ECO:0007669"/>
    <property type="project" value="InterPro"/>
</dbReference>
<sequence length="425" mass="47543">MTMTADDRFDGSVEILRSPYEGKRNEIVTGPVSDWATDFSHTEPEWAADPYAIQDDLRGRCPIARTERFGGAWLPTRYEDVADIAYDTEHFSSRSIIVGNFRPPREIAPIGGVPPISSDPPFHHDARKLLLPAFTKTAISRHEEPTRAYCHSLIDALDGQDVVDAARDYAQHIPMRVIAGMLGFPPEDGPRFREFVDDALEGVNLTPEDRRERMGRLFDYLLDQVRDHLAHPRDDLTTYLANVELYGSKLDPSHVAGTMALLLIAGIDTTWSAIGASLWHLAKTPADRERLVAEPSLLPTAMEELLRAYAPVTMARLVKEDMHWHGVDMKADDWILLSFPAANRDPAQFERAGEIVIDREVNRHAAFGLGIHRCVGSHLARMELRVALEVWLQRIPAFTLADPTAVTWATGQVRGPRTLPLRIGG</sequence>
<keyword evidence="2 7" id="KW-0349">Heme</keyword>
<evidence type="ECO:0000256" key="4">
    <source>
        <dbReference type="ARBA" id="ARBA00023002"/>
    </source>
</evidence>
<gene>
    <name evidence="8" type="ORF">BJ992_003193</name>
</gene>
<evidence type="ECO:0008006" key="10">
    <source>
        <dbReference type="Google" id="ProtNLM"/>
    </source>
</evidence>
<dbReference type="PANTHER" id="PTHR46696">
    <property type="entry name" value="P450, PUTATIVE (EUROFUNG)-RELATED"/>
    <property type="match status" value="1"/>
</dbReference>